<organism evidence="1 2">
    <name type="scientific">Vreelandella aquamarina</name>
    <dbReference type="NCBI Taxonomy" id="77097"/>
    <lineage>
        <taxon>Bacteria</taxon>
        <taxon>Pseudomonadati</taxon>
        <taxon>Pseudomonadota</taxon>
        <taxon>Gammaproteobacteria</taxon>
        <taxon>Oceanospirillales</taxon>
        <taxon>Halomonadaceae</taxon>
        <taxon>Vreelandella</taxon>
    </lineage>
</organism>
<proteinExistence type="predicted"/>
<reference evidence="1 2" key="1">
    <citation type="submission" date="2020-03" db="EMBL/GenBank/DDBJ databases">
        <title>Complete Genome Sequence of Halomonas meridiana strain Eplume2, isolated from hydrothermal-plume in the north east Pacific Ocean.</title>
        <authorList>
            <person name="Kurihara Y."/>
            <person name="Kawai S."/>
            <person name="Sakai A."/>
            <person name="Galipon J."/>
            <person name="Arakawa K."/>
        </authorList>
    </citation>
    <scope>NUCLEOTIDE SEQUENCE [LARGE SCALE GENOMIC DNA]</scope>
    <source>
        <strain evidence="1 2">Eplume2</strain>
    </source>
</reference>
<sequence length="62" mass="6695">MVKKEQSGEAQVAFVVHAVVAGVEFHLETNASGGTHKIIHYRGCLLLNDLPALAPMVRLEPT</sequence>
<gene>
    <name evidence="1" type="ORF">HMEPL2_25600</name>
</gene>
<evidence type="ECO:0000313" key="1">
    <source>
        <dbReference type="EMBL" id="BCB72209.1"/>
    </source>
</evidence>
<name>A0A6F8XE89_9GAMM</name>
<dbReference type="AlphaFoldDB" id="A0A6F8XE89"/>
<protein>
    <submittedName>
        <fullName evidence="1">Uncharacterized protein</fullName>
    </submittedName>
</protein>
<dbReference type="EMBL" id="AP022869">
    <property type="protein sequence ID" value="BCB72209.1"/>
    <property type="molecule type" value="Genomic_DNA"/>
</dbReference>
<evidence type="ECO:0000313" key="2">
    <source>
        <dbReference type="Proteomes" id="UP000501053"/>
    </source>
</evidence>
<dbReference type="Proteomes" id="UP000501053">
    <property type="component" value="Chromosome"/>
</dbReference>
<keyword evidence="2" id="KW-1185">Reference proteome</keyword>
<accession>A0A6F8XE89</accession>